<dbReference type="Pfam" id="PF04954">
    <property type="entry name" value="SIP"/>
    <property type="match status" value="1"/>
</dbReference>
<organism evidence="2 3">
    <name type="scientific">Mycolicibacterium austroafricanum</name>
    <name type="common">Mycobacterium austroafricanum</name>
    <dbReference type="NCBI Taxonomy" id="39687"/>
    <lineage>
        <taxon>Bacteria</taxon>
        <taxon>Bacillati</taxon>
        <taxon>Actinomycetota</taxon>
        <taxon>Actinomycetes</taxon>
        <taxon>Mycobacteriales</taxon>
        <taxon>Mycobacteriaceae</taxon>
        <taxon>Mycolicibacterium</taxon>
    </lineage>
</organism>
<dbReference type="PANTHER" id="PTHR30157">
    <property type="entry name" value="FERRIC REDUCTASE, NADPH-DEPENDENT"/>
    <property type="match status" value="1"/>
</dbReference>
<dbReference type="InterPro" id="IPR007037">
    <property type="entry name" value="SIP_rossman_dom"/>
</dbReference>
<accession>A0ABT8HHQ8</accession>
<dbReference type="InterPro" id="IPR039261">
    <property type="entry name" value="FNR_nucleotide-bd"/>
</dbReference>
<dbReference type="Proteomes" id="UP001172687">
    <property type="component" value="Unassembled WGS sequence"/>
</dbReference>
<dbReference type="InterPro" id="IPR017927">
    <property type="entry name" value="FAD-bd_FR_type"/>
</dbReference>
<dbReference type="PROSITE" id="PS51384">
    <property type="entry name" value="FAD_FR"/>
    <property type="match status" value="1"/>
</dbReference>
<evidence type="ECO:0000259" key="1">
    <source>
        <dbReference type="PROSITE" id="PS51384"/>
    </source>
</evidence>
<feature type="domain" description="FAD-binding FR-type" evidence="1">
    <location>
        <begin position="1"/>
        <end position="107"/>
    </location>
</feature>
<dbReference type="InterPro" id="IPR013113">
    <property type="entry name" value="SIP_FAD-bd"/>
</dbReference>
<dbReference type="RefSeq" id="WP_011780582.1">
    <property type="nucleotide sequence ID" value="NZ_CP070380.1"/>
</dbReference>
<dbReference type="Pfam" id="PF08021">
    <property type="entry name" value="FAD_binding_9"/>
    <property type="match status" value="1"/>
</dbReference>
<comment type="caution">
    <text evidence="2">The sequence shown here is derived from an EMBL/GenBank/DDBJ whole genome shotgun (WGS) entry which is preliminary data.</text>
</comment>
<dbReference type="PANTHER" id="PTHR30157:SF0">
    <property type="entry name" value="NADPH-DEPENDENT FERRIC-CHELATE REDUCTASE"/>
    <property type="match status" value="1"/>
</dbReference>
<gene>
    <name evidence="2" type="ORF">QYF68_20935</name>
</gene>
<protein>
    <submittedName>
        <fullName evidence="2">Siderophore-interacting protein</fullName>
    </submittedName>
</protein>
<dbReference type="InterPro" id="IPR017938">
    <property type="entry name" value="Riboflavin_synthase-like_b-brl"/>
</dbReference>
<keyword evidence="3" id="KW-1185">Reference proteome</keyword>
<dbReference type="EMBL" id="JAUHTC010000069">
    <property type="protein sequence ID" value="MDN4520266.1"/>
    <property type="molecule type" value="Genomic_DNA"/>
</dbReference>
<name>A0ABT8HHQ8_MYCAO</name>
<dbReference type="Gene3D" id="3.40.50.80">
    <property type="entry name" value="Nucleotide-binding domain of ferredoxin-NADP reductase (FNR) module"/>
    <property type="match status" value="1"/>
</dbReference>
<proteinExistence type="predicted"/>
<reference evidence="2" key="1">
    <citation type="submission" date="2023-07" db="EMBL/GenBank/DDBJ databases">
        <title>Degradation of tert-butanol by M. austroafricanum TBA100.</title>
        <authorList>
            <person name="Helbich S."/>
            <person name="Vainshtein Y."/>
        </authorList>
    </citation>
    <scope>NUCLEOTIDE SEQUENCE</scope>
    <source>
        <strain evidence="2">TBA100</strain>
    </source>
</reference>
<dbReference type="CDD" id="cd06193">
    <property type="entry name" value="siderophore_interacting"/>
    <property type="match status" value="1"/>
</dbReference>
<dbReference type="Gene3D" id="2.40.30.10">
    <property type="entry name" value="Translation factors"/>
    <property type="match status" value="1"/>
</dbReference>
<dbReference type="SUPFAM" id="SSF63380">
    <property type="entry name" value="Riboflavin synthase domain-like"/>
    <property type="match status" value="1"/>
</dbReference>
<dbReference type="InterPro" id="IPR039374">
    <property type="entry name" value="SIP_fam"/>
</dbReference>
<evidence type="ECO:0000313" key="2">
    <source>
        <dbReference type="EMBL" id="MDN4520266.1"/>
    </source>
</evidence>
<sequence>MPFSYASVVETLPLSSRLQRIVLHVDEPSVLDTAHAGDSTVGVYFGTDGCVHPESGCRSYSIRRRDGAHITIDVMLHTHGPGTRWASTAAPGDRVGLDHARSWYRPSAGTEWQLLVSDLSGMPAAARILEELPEDTVAILLIEIAADEDLGYLPQRSGVTVIPRVGTGNGYAPSTLASSVQNLDLPTGRGYCWFAGEAAESRAVRKCVRSLGWTIDQYDITGYWRRDSEAWDVRFARAQHEILPIYQRALAEGKGDKLAFEEFDEACERIGL</sequence>
<evidence type="ECO:0000313" key="3">
    <source>
        <dbReference type="Proteomes" id="UP001172687"/>
    </source>
</evidence>